<dbReference type="PROSITE" id="PS50850">
    <property type="entry name" value="MFS"/>
    <property type="match status" value="1"/>
</dbReference>
<protein>
    <recommendedName>
        <fullName evidence="6">Major facilitator superfamily (MFS) profile domain-containing protein</fullName>
    </recommendedName>
</protein>
<dbReference type="PANTHER" id="PTHR23514:SF13">
    <property type="entry name" value="INNER MEMBRANE PROTEIN YBJJ"/>
    <property type="match status" value="1"/>
</dbReference>
<comment type="subcellular location">
    <subcellularLocation>
        <location evidence="1">Cell membrane</location>
        <topology evidence="1">Multi-pass membrane protein</topology>
    </subcellularLocation>
</comment>
<feature type="domain" description="Major facilitator superfamily (MFS) profile" evidence="6">
    <location>
        <begin position="14"/>
        <end position="397"/>
    </location>
</feature>
<sequence>MEIPRPDSPVYRRASYATAMTFFFSGFTLASFLSRIPSIRDAFSLDPATLGNVLLIDSLGSVIALPATGPVAGRFGPRVTMWSGFSLWCVGMAAVIATLDQGSAMLLAVSLFVANMGTSMANTTMNIAAGYVEVLSRRRVMPWYHASYSIGTVTAALAGVLMAYLHVGVKAHLLGVIAATVVVMFLTGLLYVPQWIVASISTDESGASNTKRTKAAWREKRTVLIGVMVIGTGLMEGAANDWIPLAIVDGFDVSHALGTAALAFFLAVLTATRLLTPRMQRRWSPRPMLQVFLAIAVAGLLLFALSPWPWLALLGITGWGIGASLGFPTAASALSTDPKMTAARISVLSTIGYGAFLVGPPVIGHIAQLVGYRSALGFVVLPVLLSLYLARYIDEDA</sequence>
<dbReference type="RefSeq" id="WP_016444172.1">
    <property type="nucleotide sequence ID" value="NZ_KE150266.1"/>
</dbReference>
<dbReference type="InterPro" id="IPR036259">
    <property type="entry name" value="MFS_trans_sf"/>
</dbReference>
<evidence type="ECO:0000313" key="7">
    <source>
        <dbReference type="EMBL" id="EPD31060.1"/>
    </source>
</evidence>
<comment type="caution">
    <text evidence="7">The sequence shown here is derived from an EMBL/GenBank/DDBJ whole genome shotgun (WGS) entry which is preliminary data.</text>
</comment>
<organism evidence="7 8">
    <name type="scientific">Gleimia europaea ACS-120-V-Col10b</name>
    <dbReference type="NCBI Taxonomy" id="883069"/>
    <lineage>
        <taxon>Bacteria</taxon>
        <taxon>Bacillati</taxon>
        <taxon>Actinomycetota</taxon>
        <taxon>Actinomycetes</taxon>
        <taxon>Actinomycetales</taxon>
        <taxon>Actinomycetaceae</taxon>
        <taxon>Gleimia</taxon>
    </lineage>
</organism>
<keyword evidence="2 5" id="KW-0812">Transmembrane</keyword>
<dbReference type="InterPro" id="IPR051788">
    <property type="entry name" value="MFS_Transporter"/>
</dbReference>
<evidence type="ECO:0000256" key="1">
    <source>
        <dbReference type="ARBA" id="ARBA00004651"/>
    </source>
</evidence>
<reference evidence="7 8" key="1">
    <citation type="submission" date="2013-05" db="EMBL/GenBank/DDBJ databases">
        <title>The Genome Sequence of Actinomyces europaeus ACS-120-V-COL10B.</title>
        <authorList>
            <consortium name="The Broad Institute Genomics Platform"/>
            <person name="Earl A."/>
            <person name="Ward D."/>
            <person name="Feldgarden M."/>
            <person name="Gevers D."/>
            <person name="Saerens B."/>
            <person name="Vaneechoutte M."/>
            <person name="Walker B."/>
            <person name="Young S."/>
            <person name="Zeng Q."/>
            <person name="Gargeya S."/>
            <person name="Fitzgerald M."/>
            <person name="Haas B."/>
            <person name="Abouelleil A."/>
            <person name="Allen A.W."/>
            <person name="Alvarado L."/>
            <person name="Arachchi H.M."/>
            <person name="Berlin A.M."/>
            <person name="Chapman S.B."/>
            <person name="Gainer-Dewar J."/>
            <person name="Goldberg J."/>
            <person name="Griggs A."/>
            <person name="Gujja S."/>
            <person name="Hansen M."/>
            <person name="Howarth C."/>
            <person name="Imamovic A."/>
            <person name="Ireland A."/>
            <person name="Larimer J."/>
            <person name="McCowan C."/>
            <person name="Murphy C."/>
            <person name="Pearson M."/>
            <person name="Poon T.W."/>
            <person name="Priest M."/>
            <person name="Roberts A."/>
            <person name="Saif S."/>
            <person name="Shea T."/>
            <person name="Sisk P."/>
            <person name="Sykes S."/>
            <person name="Wortman J."/>
            <person name="Nusbaum C."/>
            <person name="Birren B."/>
        </authorList>
    </citation>
    <scope>NUCLEOTIDE SEQUENCE [LARGE SCALE GENOMIC DNA]</scope>
    <source>
        <strain evidence="7 8">ACS-120-V-Col10b</strain>
    </source>
</reference>
<dbReference type="PANTHER" id="PTHR23514">
    <property type="entry name" value="BYPASS OF STOP CODON PROTEIN 6"/>
    <property type="match status" value="1"/>
</dbReference>
<evidence type="ECO:0000313" key="8">
    <source>
        <dbReference type="Proteomes" id="UP000014387"/>
    </source>
</evidence>
<proteinExistence type="predicted"/>
<dbReference type="AlphaFoldDB" id="A0A9W5RER8"/>
<dbReference type="InterPro" id="IPR011701">
    <property type="entry name" value="MFS"/>
</dbReference>
<feature type="transmembrane region" description="Helical" evidence="5">
    <location>
        <begin position="14"/>
        <end position="33"/>
    </location>
</feature>
<dbReference type="InterPro" id="IPR020846">
    <property type="entry name" value="MFS_dom"/>
</dbReference>
<evidence type="ECO:0000256" key="5">
    <source>
        <dbReference type="SAM" id="Phobius"/>
    </source>
</evidence>
<feature type="transmembrane region" description="Helical" evidence="5">
    <location>
        <begin position="311"/>
        <end position="333"/>
    </location>
</feature>
<feature type="transmembrane region" description="Helical" evidence="5">
    <location>
        <begin position="143"/>
        <end position="165"/>
    </location>
</feature>
<dbReference type="Gene3D" id="1.20.1250.20">
    <property type="entry name" value="MFS general substrate transporter like domains"/>
    <property type="match status" value="1"/>
</dbReference>
<dbReference type="GO" id="GO:0022857">
    <property type="term" value="F:transmembrane transporter activity"/>
    <property type="evidence" value="ECO:0007669"/>
    <property type="project" value="InterPro"/>
</dbReference>
<dbReference type="CDD" id="cd17393">
    <property type="entry name" value="MFS_MosC_like"/>
    <property type="match status" value="1"/>
</dbReference>
<dbReference type="GO" id="GO:0005886">
    <property type="term" value="C:plasma membrane"/>
    <property type="evidence" value="ECO:0007669"/>
    <property type="project" value="UniProtKB-SubCell"/>
</dbReference>
<dbReference type="OrthoDB" id="9809599at2"/>
<feature type="transmembrane region" description="Helical" evidence="5">
    <location>
        <begin position="287"/>
        <end position="305"/>
    </location>
</feature>
<feature type="transmembrane region" description="Helical" evidence="5">
    <location>
        <begin position="222"/>
        <end position="243"/>
    </location>
</feature>
<keyword evidence="3 5" id="KW-1133">Transmembrane helix</keyword>
<keyword evidence="8" id="KW-1185">Reference proteome</keyword>
<feature type="transmembrane region" description="Helical" evidence="5">
    <location>
        <begin position="171"/>
        <end position="192"/>
    </location>
</feature>
<dbReference type="Pfam" id="PF07690">
    <property type="entry name" value="MFS_1"/>
    <property type="match status" value="1"/>
</dbReference>
<keyword evidence="4 5" id="KW-0472">Membrane</keyword>
<evidence type="ECO:0000256" key="4">
    <source>
        <dbReference type="ARBA" id="ARBA00023136"/>
    </source>
</evidence>
<gene>
    <name evidence="7" type="ORF">HMPREF9238_00817</name>
</gene>
<feature type="transmembrane region" description="Helical" evidence="5">
    <location>
        <begin position="370"/>
        <end position="390"/>
    </location>
</feature>
<evidence type="ECO:0000256" key="2">
    <source>
        <dbReference type="ARBA" id="ARBA00022692"/>
    </source>
</evidence>
<accession>A0A9W5RER8</accession>
<feature type="transmembrane region" description="Helical" evidence="5">
    <location>
        <begin position="255"/>
        <end position="275"/>
    </location>
</feature>
<dbReference type="SUPFAM" id="SSF103473">
    <property type="entry name" value="MFS general substrate transporter"/>
    <property type="match status" value="1"/>
</dbReference>
<dbReference type="EMBL" id="AGWN01000001">
    <property type="protein sequence ID" value="EPD31060.1"/>
    <property type="molecule type" value="Genomic_DNA"/>
</dbReference>
<dbReference type="Proteomes" id="UP000014387">
    <property type="component" value="Unassembled WGS sequence"/>
</dbReference>
<feature type="transmembrane region" description="Helical" evidence="5">
    <location>
        <begin position="345"/>
        <end position="364"/>
    </location>
</feature>
<name>A0A9W5RER8_9ACTO</name>
<evidence type="ECO:0000256" key="3">
    <source>
        <dbReference type="ARBA" id="ARBA00022989"/>
    </source>
</evidence>
<evidence type="ECO:0000259" key="6">
    <source>
        <dbReference type="PROSITE" id="PS50850"/>
    </source>
</evidence>
<feature type="transmembrane region" description="Helical" evidence="5">
    <location>
        <begin position="53"/>
        <end position="72"/>
    </location>
</feature>